<dbReference type="Proteomes" id="UP000434044">
    <property type="component" value="Unassembled WGS sequence"/>
</dbReference>
<evidence type="ECO:0000313" key="2">
    <source>
        <dbReference type="EMBL" id="MTW22807.1"/>
    </source>
</evidence>
<proteinExistence type="predicted"/>
<comment type="caution">
    <text evidence="2">The sequence shown here is derived from an EMBL/GenBank/DDBJ whole genome shotgun (WGS) entry which is preliminary data.</text>
</comment>
<dbReference type="AlphaFoldDB" id="A0A6N8EJW2"/>
<name>A0A6N8EJW2_9GAMM</name>
<dbReference type="OrthoDB" id="9816357at2"/>
<feature type="region of interest" description="Disordered" evidence="1">
    <location>
        <begin position="1"/>
        <end position="30"/>
    </location>
</feature>
<dbReference type="RefSeq" id="WP_155451369.1">
    <property type="nucleotide sequence ID" value="NZ_WNKT01000054.1"/>
</dbReference>
<keyword evidence="3" id="KW-1185">Reference proteome</keyword>
<organism evidence="2 3">
    <name type="scientific">Allochromatium palmeri</name>
    <dbReference type="NCBI Taxonomy" id="231048"/>
    <lineage>
        <taxon>Bacteria</taxon>
        <taxon>Pseudomonadati</taxon>
        <taxon>Pseudomonadota</taxon>
        <taxon>Gammaproteobacteria</taxon>
        <taxon>Chromatiales</taxon>
        <taxon>Chromatiaceae</taxon>
        <taxon>Allochromatium</taxon>
    </lineage>
</organism>
<evidence type="ECO:0000313" key="3">
    <source>
        <dbReference type="Proteomes" id="UP000434044"/>
    </source>
</evidence>
<accession>A0A6N8EJW2</accession>
<reference evidence="2 3" key="1">
    <citation type="submission" date="2019-11" db="EMBL/GenBank/DDBJ databases">
        <title>Whole-genome sequence of the anaerobic purple sulfur bacterium Allochromatium palmeri DSM 15591.</title>
        <authorList>
            <person name="Kyndt J.A."/>
            <person name="Meyer T.E."/>
        </authorList>
    </citation>
    <scope>NUCLEOTIDE SEQUENCE [LARGE SCALE GENOMIC DNA]</scope>
    <source>
        <strain evidence="2 3">DSM 15591</strain>
    </source>
</reference>
<protein>
    <submittedName>
        <fullName evidence="2">Uncharacterized protein</fullName>
    </submittedName>
</protein>
<gene>
    <name evidence="2" type="ORF">GJ668_17230</name>
</gene>
<sequence length="192" mass="21252">MSDTTTTTEAKRRGRPKGPRPALTSAERMRHARERVRFALDDPEGDITTLPDQLLLEAVALAYRKDRPEALFFGVEELFGRLNARSSDEHAYVVHLERIPKGDTVTNKATDDNVTVMDNEPMKSDTVTPPRSDADLVCLLLDRFGTYTGIARALAGTGHKIDRSNLSRIHRDGQTASPETRAALLALVDQEA</sequence>
<evidence type="ECO:0000256" key="1">
    <source>
        <dbReference type="SAM" id="MobiDB-lite"/>
    </source>
</evidence>
<dbReference type="EMBL" id="WNKT01000054">
    <property type="protein sequence ID" value="MTW22807.1"/>
    <property type="molecule type" value="Genomic_DNA"/>
</dbReference>